<dbReference type="EMBL" id="BAAAQR010000011">
    <property type="protein sequence ID" value="GAA2151038.1"/>
    <property type="molecule type" value="Genomic_DNA"/>
</dbReference>
<proteinExistence type="predicted"/>
<keyword evidence="2" id="KW-1185">Reference proteome</keyword>
<gene>
    <name evidence="1" type="ORF">GCM10009844_32670</name>
</gene>
<evidence type="ECO:0000313" key="2">
    <source>
        <dbReference type="Proteomes" id="UP001501771"/>
    </source>
</evidence>
<sequence length="90" mass="9624">MHATQVRCLSAEGAISCLTADDSGDVDRNDDWTYGVPSDVAWTSGGTFHDGRWPECLPPTGRGLSDVVRLTWVEVAAGETGWRDVVAVAC</sequence>
<name>A0ABN3A0I6_9ACTN</name>
<organism evidence="1 2">
    <name type="scientific">Nocardioides koreensis</name>
    <dbReference type="NCBI Taxonomy" id="433651"/>
    <lineage>
        <taxon>Bacteria</taxon>
        <taxon>Bacillati</taxon>
        <taxon>Actinomycetota</taxon>
        <taxon>Actinomycetes</taxon>
        <taxon>Propionibacteriales</taxon>
        <taxon>Nocardioidaceae</taxon>
        <taxon>Nocardioides</taxon>
    </lineage>
</organism>
<comment type="caution">
    <text evidence="1">The sequence shown here is derived from an EMBL/GenBank/DDBJ whole genome shotgun (WGS) entry which is preliminary data.</text>
</comment>
<reference evidence="1 2" key="1">
    <citation type="journal article" date="2019" name="Int. J. Syst. Evol. Microbiol.">
        <title>The Global Catalogue of Microorganisms (GCM) 10K type strain sequencing project: providing services to taxonomists for standard genome sequencing and annotation.</title>
        <authorList>
            <consortium name="The Broad Institute Genomics Platform"/>
            <consortium name="The Broad Institute Genome Sequencing Center for Infectious Disease"/>
            <person name="Wu L."/>
            <person name="Ma J."/>
        </authorList>
    </citation>
    <scope>NUCLEOTIDE SEQUENCE [LARGE SCALE GENOMIC DNA]</scope>
    <source>
        <strain evidence="1 2">JCM 16022</strain>
    </source>
</reference>
<dbReference type="Proteomes" id="UP001501771">
    <property type="component" value="Unassembled WGS sequence"/>
</dbReference>
<evidence type="ECO:0000313" key="1">
    <source>
        <dbReference type="EMBL" id="GAA2151038.1"/>
    </source>
</evidence>
<accession>A0ABN3A0I6</accession>
<protein>
    <submittedName>
        <fullName evidence="1">Uncharacterized protein</fullName>
    </submittedName>
</protein>